<name>A0A517YJG5_9BACT</name>
<sequence precursor="true">MNMTLRLIALVCLGSLASLASAEEAKNLFDGKTLAGWQGNDKFWSVQDGVITGQTTKDNPTKGNTFLIWQGGDIGDFTLKLKFRIVGGNSGIQYRSKDLGNHVVGGYQADIEAGEKYIGILYEEKGRGILAERTQKVEIDSAGKKTVTGSTADNKEILASIKKEDWNDLEIVAKGNHLVQTINGFTTVDVTDGQVGKARESGILALQLHAGPPMLVQFKDIMLTQSSK</sequence>
<dbReference type="Proteomes" id="UP000315017">
    <property type="component" value="Chromosome"/>
</dbReference>
<protein>
    <recommendedName>
        <fullName evidence="2">3-keto-alpha-glucoside-1,2-lyase/3-keto-2-hydroxy-glucal hydratase domain-containing protein</fullName>
    </recommendedName>
</protein>
<feature type="chain" id="PRO_5022003958" description="3-keto-alpha-glucoside-1,2-lyase/3-keto-2-hydroxy-glucal hydratase domain-containing protein" evidence="1">
    <location>
        <begin position="23"/>
        <end position="228"/>
    </location>
</feature>
<dbReference type="AlphaFoldDB" id="A0A517YJG5"/>
<feature type="domain" description="3-keto-alpha-glucoside-1,2-lyase/3-keto-2-hydroxy-glucal hydratase" evidence="2">
    <location>
        <begin position="25"/>
        <end position="223"/>
    </location>
</feature>
<dbReference type="RefSeq" id="WP_238397571.1">
    <property type="nucleotide sequence ID" value="NZ_CP036274.1"/>
</dbReference>
<evidence type="ECO:0000313" key="4">
    <source>
        <dbReference type="Proteomes" id="UP000315017"/>
    </source>
</evidence>
<proteinExistence type="predicted"/>
<organism evidence="3 4">
    <name type="scientific">Anatilimnocola aggregata</name>
    <dbReference type="NCBI Taxonomy" id="2528021"/>
    <lineage>
        <taxon>Bacteria</taxon>
        <taxon>Pseudomonadati</taxon>
        <taxon>Planctomycetota</taxon>
        <taxon>Planctomycetia</taxon>
        <taxon>Pirellulales</taxon>
        <taxon>Pirellulaceae</taxon>
        <taxon>Anatilimnocola</taxon>
    </lineage>
</organism>
<accession>A0A517YJG5</accession>
<dbReference type="EMBL" id="CP036274">
    <property type="protein sequence ID" value="QDU30362.1"/>
    <property type="molecule type" value="Genomic_DNA"/>
</dbReference>
<dbReference type="InterPro" id="IPR010496">
    <property type="entry name" value="AL/BT2_dom"/>
</dbReference>
<keyword evidence="1" id="KW-0732">Signal</keyword>
<evidence type="ECO:0000313" key="3">
    <source>
        <dbReference type="EMBL" id="QDU30362.1"/>
    </source>
</evidence>
<dbReference type="GO" id="GO:0016787">
    <property type="term" value="F:hydrolase activity"/>
    <property type="evidence" value="ECO:0007669"/>
    <property type="project" value="InterPro"/>
</dbReference>
<evidence type="ECO:0000256" key="1">
    <source>
        <dbReference type="SAM" id="SignalP"/>
    </source>
</evidence>
<keyword evidence="4" id="KW-1185">Reference proteome</keyword>
<dbReference type="Gene3D" id="2.60.120.560">
    <property type="entry name" value="Exo-inulinase, domain 1"/>
    <property type="match status" value="1"/>
</dbReference>
<reference evidence="3 4" key="1">
    <citation type="submission" date="2019-02" db="EMBL/GenBank/DDBJ databases">
        <title>Deep-cultivation of Planctomycetes and their phenomic and genomic characterization uncovers novel biology.</title>
        <authorList>
            <person name="Wiegand S."/>
            <person name="Jogler M."/>
            <person name="Boedeker C."/>
            <person name="Pinto D."/>
            <person name="Vollmers J."/>
            <person name="Rivas-Marin E."/>
            <person name="Kohn T."/>
            <person name="Peeters S.H."/>
            <person name="Heuer A."/>
            <person name="Rast P."/>
            <person name="Oberbeckmann S."/>
            <person name="Bunk B."/>
            <person name="Jeske O."/>
            <person name="Meyerdierks A."/>
            <person name="Storesund J.E."/>
            <person name="Kallscheuer N."/>
            <person name="Luecker S."/>
            <person name="Lage O.M."/>
            <person name="Pohl T."/>
            <person name="Merkel B.J."/>
            <person name="Hornburger P."/>
            <person name="Mueller R.-W."/>
            <person name="Bruemmer F."/>
            <person name="Labrenz M."/>
            <person name="Spormann A.M."/>
            <person name="Op den Camp H."/>
            <person name="Overmann J."/>
            <person name="Amann R."/>
            <person name="Jetten M.S.M."/>
            <person name="Mascher T."/>
            <person name="Medema M.H."/>
            <person name="Devos D.P."/>
            <person name="Kaster A.-K."/>
            <person name="Ovreas L."/>
            <person name="Rohde M."/>
            <person name="Galperin M.Y."/>
            <person name="Jogler C."/>
        </authorList>
    </citation>
    <scope>NUCLEOTIDE SEQUENCE [LARGE SCALE GENOMIC DNA]</scope>
    <source>
        <strain evidence="3 4">ETA_A8</strain>
    </source>
</reference>
<dbReference type="KEGG" id="aagg:ETAA8_54900"/>
<dbReference type="Pfam" id="PF06439">
    <property type="entry name" value="3keto-disac_hyd"/>
    <property type="match status" value="1"/>
</dbReference>
<feature type="signal peptide" evidence="1">
    <location>
        <begin position="1"/>
        <end position="22"/>
    </location>
</feature>
<evidence type="ECO:0000259" key="2">
    <source>
        <dbReference type="Pfam" id="PF06439"/>
    </source>
</evidence>
<gene>
    <name evidence="3" type="ORF">ETAA8_54900</name>
</gene>